<dbReference type="GO" id="GO:0016020">
    <property type="term" value="C:membrane"/>
    <property type="evidence" value="ECO:0007669"/>
    <property type="project" value="UniProtKB-SubCell"/>
</dbReference>
<name>A0A2T0W7M2_9LACT</name>
<dbReference type="Pfam" id="PF12698">
    <property type="entry name" value="ABC2_membrane_3"/>
    <property type="match status" value="1"/>
</dbReference>
<dbReference type="PANTHER" id="PTHR43027">
    <property type="entry name" value="DOXORUBICIN RESISTANCE ABC TRANSPORTER PERMEASE PROTEIN DRRC-RELATED"/>
    <property type="match status" value="1"/>
</dbReference>
<keyword evidence="2 5" id="KW-0812">Transmembrane</keyword>
<accession>A0A2T0W7M2</accession>
<evidence type="ECO:0000256" key="1">
    <source>
        <dbReference type="ARBA" id="ARBA00004141"/>
    </source>
</evidence>
<evidence type="ECO:0000256" key="4">
    <source>
        <dbReference type="ARBA" id="ARBA00023136"/>
    </source>
</evidence>
<dbReference type="InterPro" id="IPR052902">
    <property type="entry name" value="ABC-2_transporter"/>
</dbReference>
<keyword evidence="3 5" id="KW-1133">Transmembrane helix</keyword>
<evidence type="ECO:0000256" key="3">
    <source>
        <dbReference type="ARBA" id="ARBA00022989"/>
    </source>
</evidence>
<evidence type="ECO:0000313" key="8">
    <source>
        <dbReference type="Proteomes" id="UP000238205"/>
    </source>
</evidence>
<evidence type="ECO:0000256" key="5">
    <source>
        <dbReference type="SAM" id="Phobius"/>
    </source>
</evidence>
<evidence type="ECO:0000256" key="2">
    <source>
        <dbReference type="ARBA" id="ARBA00022692"/>
    </source>
</evidence>
<evidence type="ECO:0000313" key="7">
    <source>
        <dbReference type="EMBL" id="PRY82524.1"/>
    </source>
</evidence>
<keyword evidence="8" id="KW-1185">Reference proteome</keyword>
<gene>
    <name evidence="7" type="ORF">CLV38_11174</name>
</gene>
<comment type="subcellular location">
    <subcellularLocation>
        <location evidence="1">Membrane</location>
        <topology evidence="1">Multi-pass membrane protein</topology>
    </subcellularLocation>
</comment>
<dbReference type="GO" id="GO:0140359">
    <property type="term" value="F:ABC-type transporter activity"/>
    <property type="evidence" value="ECO:0007669"/>
    <property type="project" value="InterPro"/>
</dbReference>
<protein>
    <submittedName>
        <fullName evidence="7">ABC-2 type transport system permease protein</fullName>
    </submittedName>
</protein>
<proteinExistence type="predicted"/>
<organism evidence="7 8">
    <name type="scientific">Alkalibacterium olivapovliticus</name>
    <dbReference type="NCBI Taxonomy" id="99907"/>
    <lineage>
        <taxon>Bacteria</taxon>
        <taxon>Bacillati</taxon>
        <taxon>Bacillota</taxon>
        <taxon>Bacilli</taxon>
        <taxon>Lactobacillales</taxon>
        <taxon>Carnobacteriaceae</taxon>
        <taxon>Alkalibacterium</taxon>
    </lineage>
</organism>
<dbReference type="InterPro" id="IPR047817">
    <property type="entry name" value="ABC2_TM_bact-type"/>
</dbReference>
<feature type="domain" description="ABC transmembrane type-2" evidence="6">
    <location>
        <begin position="130"/>
        <end position="357"/>
    </location>
</feature>
<reference evidence="7 8" key="1">
    <citation type="submission" date="2018-03" db="EMBL/GenBank/DDBJ databases">
        <title>Genomic Encyclopedia of Archaeal and Bacterial Type Strains, Phase II (KMG-II): from individual species to whole genera.</title>
        <authorList>
            <person name="Goeker M."/>
        </authorList>
    </citation>
    <scope>NUCLEOTIDE SEQUENCE [LARGE SCALE GENOMIC DNA]</scope>
    <source>
        <strain evidence="7 8">DSM 13175</strain>
    </source>
</reference>
<feature type="transmembrane region" description="Helical" evidence="5">
    <location>
        <begin position="332"/>
        <end position="354"/>
    </location>
</feature>
<feature type="transmembrane region" description="Helical" evidence="5">
    <location>
        <begin position="276"/>
        <end position="295"/>
    </location>
</feature>
<dbReference type="OrthoDB" id="266913at2"/>
<comment type="caution">
    <text evidence="7">The sequence shown here is derived from an EMBL/GenBank/DDBJ whole genome shotgun (WGS) entry which is preliminary data.</text>
</comment>
<dbReference type="EMBL" id="PVTO01000011">
    <property type="protein sequence ID" value="PRY82524.1"/>
    <property type="molecule type" value="Genomic_DNA"/>
</dbReference>
<dbReference type="RefSeq" id="WP_106193368.1">
    <property type="nucleotide sequence ID" value="NZ_PVTO01000011.1"/>
</dbReference>
<sequence length="360" mass="41021">MWTVFKMQWLRLFKQPVLMIMFLGLTLVFVYFMGGAQGAQNITVPTYSDELSSEELDRWIDRLNEEDTFQFVESDYETVFDDIRMNETAFALGLTENNYEFLIGREDMEIATLIQYVDQIFTTEMRLQDVEDRFDLEDITIRNFIEVETVSRSAAVSSGDRSQLGVVVGMSLYFSIFSILFLMINLVEEKESGTWNRLIFSPLTKTRIYMGQLSHYLLAGTFQIALAFFILRYLVGIEMGTNYLEMGVIIISFVFAIVSLGMLLMGLIKSPQQLQVVIPIVTTSMAMLGGAFWPLEVVSNRLLLFIGNLMPIKYGIDAMTDTILHDQTLSQLLTPISVLLLMGIVFMGIGINLIERVSEN</sequence>
<feature type="transmembrane region" description="Helical" evidence="5">
    <location>
        <begin position="208"/>
        <end position="231"/>
    </location>
</feature>
<dbReference type="Proteomes" id="UP000238205">
    <property type="component" value="Unassembled WGS sequence"/>
</dbReference>
<keyword evidence="4 5" id="KW-0472">Membrane</keyword>
<evidence type="ECO:0000259" key="6">
    <source>
        <dbReference type="PROSITE" id="PS51012"/>
    </source>
</evidence>
<dbReference type="PANTHER" id="PTHR43027:SF1">
    <property type="entry name" value="DOXORUBICIN RESISTANCE ABC TRANSPORTER PERMEASE PROTEIN DRRC-RELATED"/>
    <property type="match status" value="1"/>
</dbReference>
<dbReference type="PROSITE" id="PS51012">
    <property type="entry name" value="ABC_TM2"/>
    <property type="match status" value="1"/>
</dbReference>
<dbReference type="InterPro" id="IPR013525">
    <property type="entry name" value="ABC2_TM"/>
</dbReference>
<feature type="transmembrane region" description="Helical" evidence="5">
    <location>
        <begin position="164"/>
        <end position="187"/>
    </location>
</feature>
<dbReference type="AlphaFoldDB" id="A0A2T0W7M2"/>
<feature type="transmembrane region" description="Helical" evidence="5">
    <location>
        <begin position="243"/>
        <end position="264"/>
    </location>
</feature>